<protein>
    <submittedName>
        <fullName evidence="3">(R)-specific enoyl-CoA hydratase</fullName>
        <ecNumber evidence="3">4.2.1.119</ecNumber>
    </submittedName>
</protein>
<dbReference type="InterPro" id="IPR050965">
    <property type="entry name" value="UPF0336/Enoyl-CoA_hydratase"/>
</dbReference>
<dbReference type="GO" id="GO:0018812">
    <property type="term" value="F:3-hydroxyacyl-CoA dehydratase activity"/>
    <property type="evidence" value="ECO:0007669"/>
    <property type="project" value="UniProtKB-EC"/>
</dbReference>
<dbReference type="InterPro" id="IPR029069">
    <property type="entry name" value="HotDog_dom_sf"/>
</dbReference>
<evidence type="ECO:0000256" key="1">
    <source>
        <dbReference type="ARBA" id="ARBA00023239"/>
    </source>
</evidence>
<keyword evidence="1 3" id="KW-0456">Lyase</keyword>
<dbReference type="InterPro" id="IPR002539">
    <property type="entry name" value="MaoC-like_dom"/>
</dbReference>
<feature type="domain" description="MaoC-like" evidence="2">
    <location>
        <begin position="21"/>
        <end position="111"/>
    </location>
</feature>
<dbReference type="AlphaFoldDB" id="A0A916N3B6"/>
<dbReference type="EMBL" id="CAJQUM010000001">
    <property type="protein sequence ID" value="CAG4884829.1"/>
    <property type="molecule type" value="Genomic_DNA"/>
</dbReference>
<dbReference type="PANTHER" id="PTHR43437">
    <property type="entry name" value="HYDROXYACYL-THIOESTER DEHYDRATASE TYPE 2, MITOCHONDRIAL-RELATED"/>
    <property type="match status" value="1"/>
</dbReference>
<dbReference type="Gene3D" id="3.10.129.10">
    <property type="entry name" value="Hotdog Thioesterase"/>
    <property type="match status" value="1"/>
</dbReference>
<dbReference type="SUPFAM" id="SSF54637">
    <property type="entry name" value="Thioesterase/thiol ester dehydrase-isomerase"/>
    <property type="match status" value="1"/>
</dbReference>
<dbReference type="RefSeq" id="WP_220636637.1">
    <property type="nucleotide sequence ID" value="NZ_CAJQUM010000001.1"/>
</dbReference>
<reference evidence="3" key="1">
    <citation type="submission" date="2021-04" db="EMBL/GenBank/DDBJ databases">
        <authorList>
            <person name="Hornung B."/>
        </authorList>
    </citation>
    <scope>NUCLEOTIDE SEQUENCE</scope>
    <source>
        <strain evidence="3">G5G6</strain>
    </source>
</reference>
<evidence type="ECO:0000313" key="3">
    <source>
        <dbReference type="EMBL" id="CAG4884829.1"/>
    </source>
</evidence>
<dbReference type="CDD" id="cd03449">
    <property type="entry name" value="R_hydratase"/>
    <property type="match status" value="1"/>
</dbReference>
<dbReference type="GO" id="GO:0019171">
    <property type="term" value="F:(3R)-hydroxyacyl-[acyl-carrier-protein] dehydratase activity"/>
    <property type="evidence" value="ECO:0007669"/>
    <property type="project" value="TreeGrafter"/>
</dbReference>
<proteinExistence type="predicted"/>
<dbReference type="Pfam" id="PF01575">
    <property type="entry name" value="MaoC_dehydratas"/>
    <property type="match status" value="1"/>
</dbReference>
<accession>A0A916N3B6</accession>
<dbReference type="EC" id="4.2.1.119" evidence="3"/>
<dbReference type="GO" id="GO:0006633">
    <property type="term" value="P:fatty acid biosynthetic process"/>
    <property type="evidence" value="ECO:0007669"/>
    <property type="project" value="TreeGrafter"/>
</dbReference>
<gene>
    <name evidence="3" type="primary">phaJ</name>
    <name evidence="3" type="ORF">GTOL_12712</name>
</gene>
<dbReference type="FunFam" id="3.10.129.10:FF:000042">
    <property type="entry name" value="MaoC domain protein dehydratase"/>
    <property type="match status" value="1"/>
</dbReference>
<dbReference type="Proteomes" id="UP000742786">
    <property type="component" value="Unassembled WGS sequence"/>
</dbReference>
<sequence length="145" mass="15240">MNPLGGYDIEDLQPGMSASFGKTVTEADILLFAGVSGDINAIHLNEEFAATTIFGGRVAHGMLTAGFISAVLGNKLPGPGTVYISQNIRFIAPVRIEQTVTATVTVREVIPEKCRVVLDTVCTVLGKVVADGEATVMVTSSRMKA</sequence>
<evidence type="ECO:0000259" key="2">
    <source>
        <dbReference type="Pfam" id="PF01575"/>
    </source>
</evidence>
<name>A0A916N3B6_9PROT</name>
<dbReference type="PANTHER" id="PTHR43437:SF3">
    <property type="entry name" value="HYDROXYACYL-THIOESTER DEHYDRATASE TYPE 2, MITOCHONDRIAL"/>
    <property type="match status" value="1"/>
</dbReference>
<comment type="caution">
    <text evidence="3">The sequence shown here is derived from an EMBL/GenBank/DDBJ whole genome shotgun (WGS) entry which is preliminary data.</text>
</comment>
<organism evidence="3 4">
    <name type="scientific">Georgfuchsia toluolica</name>
    <dbReference type="NCBI Taxonomy" id="424218"/>
    <lineage>
        <taxon>Bacteria</taxon>
        <taxon>Pseudomonadati</taxon>
        <taxon>Pseudomonadota</taxon>
        <taxon>Betaproteobacteria</taxon>
        <taxon>Nitrosomonadales</taxon>
        <taxon>Sterolibacteriaceae</taxon>
        <taxon>Georgfuchsia</taxon>
    </lineage>
</organism>
<evidence type="ECO:0000313" key="4">
    <source>
        <dbReference type="Proteomes" id="UP000742786"/>
    </source>
</evidence>
<keyword evidence="4" id="KW-1185">Reference proteome</keyword>